<organism evidence="2 3">
    <name type="scientific">Gordonia iterans</name>
    <dbReference type="NCBI Taxonomy" id="1004901"/>
    <lineage>
        <taxon>Bacteria</taxon>
        <taxon>Bacillati</taxon>
        <taxon>Actinomycetota</taxon>
        <taxon>Actinomycetes</taxon>
        <taxon>Mycobacteriales</taxon>
        <taxon>Gordoniaceae</taxon>
        <taxon>Gordonia</taxon>
    </lineage>
</organism>
<proteinExistence type="predicted"/>
<keyword evidence="1" id="KW-0812">Transmembrane</keyword>
<sequence length="224" mass="23863">MPPGRIAVAVGSAVVVVLLAVQRPAGPITTAFFLTVLVAVGGAAVGWPRKAPDPRAQEHDRAQRQRWEQATAAHDDVLAAYGAFELDPAMLLRFPAMWDLSAPPIVNFHDALELAGSLRSDEYPGADHALEYVGAVSMLRTDWAAAERHARSTGTGGLSDADAGECRKAMSLWQHAEGATGPERATYLERVLGTLDGLADRGVVAMPEKLHDALAREVQKAIEA</sequence>
<keyword evidence="1" id="KW-0472">Membrane</keyword>
<feature type="transmembrane region" description="Helical" evidence="1">
    <location>
        <begin position="30"/>
        <end position="47"/>
    </location>
</feature>
<gene>
    <name evidence="2" type="ORF">C6V83_10510</name>
</gene>
<keyword evidence="1" id="KW-1133">Transmembrane helix</keyword>
<name>A0A2S0KKE7_9ACTN</name>
<dbReference type="AlphaFoldDB" id="A0A2S0KKE7"/>
<evidence type="ECO:0000313" key="2">
    <source>
        <dbReference type="EMBL" id="AVM02165.1"/>
    </source>
</evidence>
<dbReference type="OrthoDB" id="4520927at2"/>
<evidence type="ECO:0000256" key="1">
    <source>
        <dbReference type="SAM" id="Phobius"/>
    </source>
</evidence>
<keyword evidence="3" id="KW-1185">Reference proteome</keyword>
<reference evidence="2 3" key="1">
    <citation type="submission" date="2018-03" db="EMBL/GenBank/DDBJ databases">
        <title>Characteristics and genome of n-alkane degrading marine bacteria Gordonia iterans isolated from crude oil contaminated in Tae-an, South Korea.</title>
        <authorList>
            <person name="Lee S.-S."/>
            <person name="Kim H."/>
        </authorList>
    </citation>
    <scope>NUCLEOTIDE SEQUENCE [LARGE SCALE GENOMIC DNA]</scope>
    <source>
        <strain evidence="2 3">Co17</strain>
    </source>
</reference>
<dbReference type="EMBL" id="CP027433">
    <property type="protein sequence ID" value="AVM02165.1"/>
    <property type="molecule type" value="Genomic_DNA"/>
</dbReference>
<dbReference type="Proteomes" id="UP000239814">
    <property type="component" value="Chromosome"/>
</dbReference>
<accession>A0A2S0KKE7</accession>
<dbReference type="KEGG" id="git:C6V83_10510"/>
<protein>
    <submittedName>
        <fullName evidence="2">Uncharacterized protein</fullName>
    </submittedName>
</protein>
<evidence type="ECO:0000313" key="3">
    <source>
        <dbReference type="Proteomes" id="UP000239814"/>
    </source>
</evidence>